<organism evidence="1 2">
    <name type="scientific">Deminuibacter soli</name>
    <dbReference type="NCBI Taxonomy" id="2291815"/>
    <lineage>
        <taxon>Bacteria</taxon>
        <taxon>Pseudomonadati</taxon>
        <taxon>Bacteroidota</taxon>
        <taxon>Chitinophagia</taxon>
        <taxon>Chitinophagales</taxon>
        <taxon>Chitinophagaceae</taxon>
        <taxon>Deminuibacter</taxon>
    </lineage>
</organism>
<comment type="caution">
    <text evidence="1">The sequence shown here is derived from an EMBL/GenBank/DDBJ whole genome shotgun (WGS) entry which is preliminary data.</text>
</comment>
<sequence length="78" mass="8726">MNILSIGAAIDYKILRSDIIDPNKRFNCTKHSLECFLDAVIRNGGLTADEAKKAFDELPHSPYGGFESKIDKSLWPTQ</sequence>
<reference evidence="1 2" key="1">
    <citation type="submission" date="2018-08" db="EMBL/GenBank/DDBJ databases">
        <title>Chitinophagaceae sp. K23C18032701, a novel bacterium isolated from forest soil.</title>
        <authorList>
            <person name="Wang C."/>
        </authorList>
    </citation>
    <scope>NUCLEOTIDE SEQUENCE [LARGE SCALE GENOMIC DNA]</scope>
    <source>
        <strain evidence="1 2">K23C18032701</strain>
    </source>
</reference>
<name>A0A3E1NQ66_9BACT</name>
<evidence type="ECO:0000313" key="1">
    <source>
        <dbReference type="EMBL" id="RFM30047.1"/>
    </source>
</evidence>
<dbReference type="EMBL" id="QTJU01000001">
    <property type="protein sequence ID" value="RFM30047.1"/>
    <property type="molecule type" value="Genomic_DNA"/>
</dbReference>
<evidence type="ECO:0000313" key="2">
    <source>
        <dbReference type="Proteomes" id="UP000261284"/>
    </source>
</evidence>
<dbReference type="Proteomes" id="UP000261284">
    <property type="component" value="Unassembled WGS sequence"/>
</dbReference>
<gene>
    <name evidence="1" type="ORF">DXN05_03485</name>
</gene>
<keyword evidence="2" id="KW-1185">Reference proteome</keyword>
<accession>A0A3E1NQ66</accession>
<proteinExistence type="predicted"/>
<protein>
    <submittedName>
        <fullName evidence="1">Uncharacterized protein</fullName>
    </submittedName>
</protein>
<dbReference type="AlphaFoldDB" id="A0A3E1NQ66"/>